<feature type="transmembrane region" description="Helical" evidence="13">
    <location>
        <begin position="682"/>
        <end position="705"/>
    </location>
</feature>
<feature type="domain" description="Cadherin" evidence="14">
    <location>
        <begin position="72"/>
        <end position="128"/>
    </location>
</feature>
<evidence type="ECO:0000313" key="16">
    <source>
        <dbReference type="RefSeq" id="XP_030648025.1"/>
    </source>
</evidence>
<accession>A0A6J2WUQ4</accession>
<evidence type="ECO:0000259" key="14">
    <source>
        <dbReference type="PROSITE" id="PS50268"/>
    </source>
</evidence>
<dbReference type="PROSITE" id="PS00232">
    <property type="entry name" value="CADHERIN_1"/>
    <property type="match status" value="3"/>
</dbReference>
<dbReference type="InParanoid" id="A0A6J2WUQ4"/>
<proteinExistence type="predicted"/>
<dbReference type="GO" id="GO:0005886">
    <property type="term" value="C:plasma membrane"/>
    <property type="evidence" value="ECO:0007669"/>
    <property type="project" value="UniProtKB-SubCell"/>
</dbReference>
<dbReference type="GO" id="GO:0005509">
    <property type="term" value="F:calcium ion binding"/>
    <property type="evidence" value="ECO:0007669"/>
    <property type="project" value="UniProtKB-UniRule"/>
</dbReference>
<dbReference type="InterPro" id="IPR013164">
    <property type="entry name" value="Cadherin_N"/>
</dbReference>
<dbReference type="PROSITE" id="PS50268">
    <property type="entry name" value="CADHERIN_2"/>
    <property type="match status" value="6"/>
</dbReference>
<dbReference type="OrthoDB" id="6252479at2759"/>
<reference evidence="16" key="1">
    <citation type="submission" date="2025-08" db="UniProtKB">
        <authorList>
            <consortium name="RefSeq"/>
        </authorList>
    </citation>
    <scope>IDENTIFICATION</scope>
</reference>
<dbReference type="Gene3D" id="2.60.40.60">
    <property type="entry name" value="Cadherins"/>
    <property type="match status" value="6"/>
</dbReference>
<dbReference type="Pfam" id="PF00028">
    <property type="entry name" value="Cadherin"/>
    <property type="match status" value="5"/>
</dbReference>
<dbReference type="InterPro" id="IPR050174">
    <property type="entry name" value="Protocadherin/Cadherin-CA"/>
</dbReference>
<dbReference type="GeneID" id="115828209"/>
<dbReference type="FunFam" id="2.60.40.60:FF:000001">
    <property type="entry name" value="Protocadherin alpha 2"/>
    <property type="match status" value="1"/>
</dbReference>
<keyword evidence="4 13" id="KW-0812">Transmembrane</keyword>
<keyword evidence="8" id="KW-0130">Cell adhesion</keyword>
<feature type="domain" description="Cadherin" evidence="14">
    <location>
        <begin position="129"/>
        <end position="237"/>
    </location>
</feature>
<dbReference type="PRINTS" id="PR00205">
    <property type="entry name" value="CADHERIN"/>
</dbReference>
<keyword evidence="7 12" id="KW-0106">Calcium</keyword>
<dbReference type="CDD" id="cd11304">
    <property type="entry name" value="Cadherin_repeat"/>
    <property type="match status" value="5"/>
</dbReference>
<evidence type="ECO:0000256" key="3">
    <source>
        <dbReference type="ARBA" id="ARBA00022475"/>
    </source>
</evidence>
<dbReference type="FunFam" id="2.60.40.60:FF:000006">
    <property type="entry name" value="Protocadherin alpha 2"/>
    <property type="match status" value="1"/>
</dbReference>
<feature type="domain" description="Cadherin" evidence="14">
    <location>
        <begin position="343"/>
        <end position="447"/>
    </location>
</feature>
<evidence type="ECO:0000256" key="4">
    <source>
        <dbReference type="ARBA" id="ARBA00022692"/>
    </source>
</evidence>
<evidence type="ECO:0000256" key="7">
    <source>
        <dbReference type="ARBA" id="ARBA00022837"/>
    </source>
</evidence>
<keyword evidence="9 13" id="KW-1133">Transmembrane helix</keyword>
<dbReference type="FunFam" id="2.60.40.60:FF:000007">
    <property type="entry name" value="Protocadherin alpha 2"/>
    <property type="match status" value="1"/>
</dbReference>
<dbReference type="GO" id="GO:0007156">
    <property type="term" value="P:homophilic cell adhesion via plasma membrane adhesion molecules"/>
    <property type="evidence" value="ECO:0007669"/>
    <property type="project" value="InterPro"/>
</dbReference>
<dbReference type="PANTHER" id="PTHR24028:SF114">
    <property type="entry name" value="PCDH2G3 PROTEIN-RELATED"/>
    <property type="match status" value="1"/>
</dbReference>
<feature type="domain" description="Cadherin" evidence="14">
    <location>
        <begin position="238"/>
        <end position="342"/>
    </location>
</feature>
<dbReference type="InterPro" id="IPR015919">
    <property type="entry name" value="Cadherin-like_sf"/>
</dbReference>
<organism evidence="15 16">
    <name type="scientific">Chanos chanos</name>
    <name type="common">Milkfish</name>
    <name type="synonym">Mugil chanos</name>
    <dbReference type="NCBI Taxonomy" id="29144"/>
    <lineage>
        <taxon>Eukaryota</taxon>
        <taxon>Metazoa</taxon>
        <taxon>Chordata</taxon>
        <taxon>Craniata</taxon>
        <taxon>Vertebrata</taxon>
        <taxon>Euteleostomi</taxon>
        <taxon>Actinopterygii</taxon>
        <taxon>Neopterygii</taxon>
        <taxon>Teleostei</taxon>
        <taxon>Ostariophysi</taxon>
        <taxon>Gonorynchiformes</taxon>
        <taxon>Chanidae</taxon>
        <taxon>Chanos</taxon>
    </lineage>
</organism>
<dbReference type="SUPFAM" id="SSF49313">
    <property type="entry name" value="Cadherin-like"/>
    <property type="match status" value="6"/>
</dbReference>
<dbReference type="FunFam" id="2.60.40.60:FF:000002">
    <property type="entry name" value="Protocadherin alpha 2"/>
    <property type="match status" value="1"/>
</dbReference>
<evidence type="ECO:0000256" key="13">
    <source>
        <dbReference type="SAM" id="Phobius"/>
    </source>
</evidence>
<dbReference type="Proteomes" id="UP000504632">
    <property type="component" value="Chromosome 15"/>
</dbReference>
<keyword evidence="5" id="KW-0732">Signal</keyword>
<dbReference type="InterPro" id="IPR020894">
    <property type="entry name" value="Cadherin_CS"/>
</dbReference>
<evidence type="ECO:0000256" key="2">
    <source>
        <dbReference type="ARBA" id="ARBA00004251"/>
    </source>
</evidence>
<keyword evidence="15" id="KW-1185">Reference proteome</keyword>
<feature type="domain" description="Cadherin" evidence="14">
    <location>
        <begin position="448"/>
        <end position="557"/>
    </location>
</feature>
<dbReference type="Pfam" id="PF08266">
    <property type="entry name" value="Cadherin_2"/>
    <property type="match status" value="1"/>
</dbReference>
<evidence type="ECO:0000256" key="9">
    <source>
        <dbReference type="ARBA" id="ARBA00022989"/>
    </source>
</evidence>
<sequence length="805" mass="89266">MEFKTGAMLEIFLFLIVDIYLCLGEIRYSVPEEMRRGSVIGKVTKDLGVNMKTLESRNPRIEFEGRTRYCDINQQSGDLVVNERLDREELCGQKPSCTLTFDFFMENPLELHRVTLEIQDINDNVPTFPHNEIYLEIRESADKGERFSVDEALDPDAGLNSVQRYTLSVNEHFSFAVHTNADTTKHAEIILENELDREKQDHHSLILTAYDGGNPPKSGTVMIHVRVLDANDNKPVFTQTVYKVSVPENAPLDTVVVAVSATDADEGINADVTYEFSHISMRAKSIFSIDQKTGEIKLKGPMDFEDTSSYEMHVKAKDGVGQAASCKVIVDVTDVNDNAPVIFIKSLKTPFPENEPSGSEVAVIYVQDKDTESSGKVKCFFQPNTPFKLSPSIKNHFSLTTIERLDREKVSEYNITITAVDEGSPPLSSSISLIVSVGDVNDNPPVFERQSYSAYLTENNKPESSVCTVAARDPDWRQNGSVFYSLVPSEIGGLSVSSFLSINGDTGVISAVRTFDYERFRDLTIQVMARDNGSPALSSNVTVRVFLTDENDNPPQILYPAPQENSIMTEVVPKSALSGSLVSKVIAVDADSGQNAWLSYSIVKATDAGLFTIGVHSGEIRTQRDISESDLMRQSLIIAVRDNGQPSLSTSCAVHLVISDNLAEITDLKYANHQQDNSRLTLYLIIALVSVSTFFLTFIILIIAARFCQRKKPRLLFDTAVAIPSTHLPPTYAEMEGAGTLHSSYNYDTYLTTGSRTSDFKFLTSYNENTLLADHTLRKGSNDIINLSGECFSRESNEVCTCLSR</sequence>
<dbReference type="Pfam" id="PF16492">
    <property type="entry name" value="Cadherin_C_2"/>
    <property type="match status" value="1"/>
</dbReference>
<protein>
    <submittedName>
        <fullName evidence="16">Protocadherin gamma-A12-like</fullName>
    </submittedName>
</protein>
<keyword evidence="6" id="KW-0677">Repeat</keyword>
<dbReference type="AlphaFoldDB" id="A0A6J2WUQ4"/>
<comment type="subcellular location">
    <subcellularLocation>
        <location evidence="2">Cell membrane</location>
        <topology evidence="2">Single-pass type I membrane protein</topology>
    </subcellularLocation>
</comment>
<dbReference type="PANTHER" id="PTHR24028">
    <property type="entry name" value="CADHERIN-87A"/>
    <property type="match status" value="1"/>
</dbReference>
<evidence type="ECO:0000256" key="8">
    <source>
        <dbReference type="ARBA" id="ARBA00022889"/>
    </source>
</evidence>
<evidence type="ECO:0000256" key="5">
    <source>
        <dbReference type="ARBA" id="ARBA00022729"/>
    </source>
</evidence>
<evidence type="ECO:0000256" key="1">
    <source>
        <dbReference type="ARBA" id="ARBA00003436"/>
    </source>
</evidence>
<keyword evidence="11" id="KW-0325">Glycoprotein</keyword>
<dbReference type="FunFam" id="2.60.40.60:FF:000129">
    <property type="entry name" value="protocadherin alpha-C2 isoform X1"/>
    <property type="match status" value="1"/>
</dbReference>
<feature type="domain" description="Cadherin" evidence="14">
    <location>
        <begin position="564"/>
        <end position="660"/>
    </location>
</feature>
<dbReference type="SMART" id="SM00112">
    <property type="entry name" value="CA"/>
    <property type="match status" value="6"/>
</dbReference>
<evidence type="ECO:0000256" key="10">
    <source>
        <dbReference type="ARBA" id="ARBA00023136"/>
    </source>
</evidence>
<dbReference type="InterPro" id="IPR032455">
    <property type="entry name" value="Cadherin_C"/>
</dbReference>
<evidence type="ECO:0000313" key="15">
    <source>
        <dbReference type="Proteomes" id="UP000504632"/>
    </source>
</evidence>
<dbReference type="InterPro" id="IPR002126">
    <property type="entry name" value="Cadherin-like_dom"/>
</dbReference>
<evidence type="ECO:0000256" key="11">
    <source>
        <dbReference type="ARBA" id="ARBA00023180"/>
    </source>
</evidence>
<comment type="function">
    <text evidence="1">Potential calcium-dependent cell-adhesion protein. May be involved in the establishment and maintenance of specific neuronal connections in the brain.</text>
</comment>
<evidence type="ECO:0000256" key="12">
    <source>
        <dbReference type="PROSITE-ProRule" id="PRU00043"/>
    </source>
</evidence>
<name>A0A6J2WUQ4_CHACN</name>
<evidence type="ECO:0000256" key="6">
    <source>
        <dbReference type="ARBA" id="ARBA00022737"/>
    </source>
</evidence>
<dbReference type="RefSeq" id="XP_030648025.1">
    <property type="nucleotide sequence ID" value="XM_030792165.1"/>
</dbReference>
<gene>
    <name evidence="16" type="primary">LOC115828209</name>
</gene>
<dbReference type="GO" id="GO:0009653">
    <property type="term" value="P:anatomical structure morphogenesis"/>
    <property type="evidence" value="ECO:0007669"/>
    <property type="project" value="UniProtKB-ARBA"/>
</dbReference>
<dbReference type="FunFam" id="2.60.40.60:FF:000004">
    <property type="entry name" value="Protocadherin 1 gamma 2"/>
    <property type="match status" value="1"/>
</dbReference>
<keyword evidence="10 13" id="KW-0472">Membrane</keyword>
<keyword evidence="3" id="KW-1003">Cell membrane</keyword>